<evidence type="ECO:0000313" key="3">
    <source>
        <dbReference type="EMBL" id="KAF6745496.1"/>
    </source>
</evidence>
<dbReference type="OrthoDB" id="3067340at2759"/>
<comment type="caution">
    <text evidence="3">The sequence shown here is derived from an EMBL/GenBank/DDBJ whole genome shotgun (WGS) entry which is preliminary data.</text>
</comment>
<feature type="chain" id="PRO_5034970510" description="F-box domain-containing protein" evidence="1">
    <location>
        <begin position="20"/>
        <end position="358"/>
    </location>
</feature>
<gene>
    <name evidence="3" type="ORF">DFP72DRAFT_856441</name>
</gene>
<sequence length="358" mass="39719">MPLLLRTLLTALLIGPKEGLCPPDIQEYILSYLPLSDLISLASVSSVEGEIHGHIKGRVTKLLVKTGVNHEGLLDVMRRTGTVISGSAALEVAVPGSCTPKDLNLYCGLGKADETAALLLEDSAYEKIPNPVTAKMSERRRIETFDLNNGVSQILRFKHKSGLTLSLIESLSHSPLAPIFFFHNTLMMNCITGDEVISFYPLLSRTMTGLKNHRSARPGTHSPAKIKEWESWGCNIIDNCDTEHTNHVFWNPVPKHGFCHHEYRSTIDKYCARISFSPTTKPKVVGPSLCWRLGFDIRRETYTTRNSPVVVISTAGWPKDLAERATARSGSIVWHTYAAPLLSDAETVDPCLWKRSFP</sequence>
<proteinExistence type="predicted"/>
<keyword evidence="1" id="KW-0732">Signal</keyword>
<name>A0A8H6HFR3_9AGAR</name>
<feature type="domain" description="F-box" evidence="2">
    <location>
        <begin position="22"/>
        <end position="45"/>
    </location>
</feature>
<accession>A0A8H6HFR3</accession>
<dbReference type="InterPro" id="IPR001810">
    <property type="entry name" value="F-box_dom"/>
</dbReference>
<evidence type="ECO:0000259" key="2">
    <source>
        <dbReference type="Pfam" id="PF00646"/>
    </source>
</evidence>
<evidence type="ECO:0000313" key="4">
    <source>
        <dbReference type="Proteomes" id="UP000521943"/>
    </source>
</evidence>
<evidence type="ECO:0000256" key="1">
    <source>
        <dbReference type="SAM" id="SignalP"/>
    </source>
</evidence>
<organism evidence="3 4">
    <name type="scientific">Ephemerocybe angulata</name>
    <dbReference type="NCBI Taxonomy" id="980116"/>
    <lineage>
        <taxon>Eukaryota</taxon>
        <taxon>Fungi</taxon>
        <taxon>Dikarya</taxon>
        <taxon>Basidiomycota</taxon>
        <taxon>Agaricomycotina</taxon>
        <taxon>Agaricomycetes</taxon>
        <taxon>Agaricomycetidae</taxon>
        <taxon>Agaricales</taxon>
        <taxon>Agaricineae</taxon>
        <taxon>Psathyrellaceae</taxon>
        <taxon>Ephemerocybe</taxon>
    </lineage>
</organism>
<protein>
    <recommendedName>
        <fullName evidence="2">F-box domain-containing protein</fullName>
    </recommendedName>
</protein>
<reference evidence="3 4" key="1">
    <citation type="submission" date="2020-07" db="EMBL/GenBank/DDBJ databases">
        <title>Comparative genomics of pyrophilous fungi reveals a link between fire events and developmental genes.</title>
        <authorList>
            <consortium name="DOE Joint Genome Institute"/>
            <person name="Steindorff A.S."/>
            <person name="Carver A."/>
            <person name="Calhoun S."/>
            <person name="Stillman K."/>
            <person name="Liu H."/>
            <person name="Lipzen A."/>
            <person name="Pangilinan J."/>
            <person name="Labutti K."/>
            <person name="Bruns T.D."/>
            <person name="Grigoriev I.V."/>
        </authorList>
    </citation>
    <scope>NUCLEOTIDE SEQUENCE [LARGE SCALE GENOMIC DNA]</scope>
    <source>
        <strain evidence="3 4">CBS 144469</strain>
    </source>
</reference>
<dbReference type="CDD" id="cd09917">
    <property type="entry name" value="F-box_SF"/>
    <property type="match status" value="1"/>
</dbReference>
<feature type="signal peptide" evidence="1">
    <location>
        <begin position="1"/>
        <end position="19"/>
    </location>
</feature>
<dbReference type="AlphaFoldDB" id="A0A8H6HFR3"/>
<keyword evidence="4" id="KW-1185">Reference proteome</keyword>
<dbReference type="Proteomes" id="UP000521943">
    <property type="component" value="Unassembled WGS sequence"/>
</dbReference>
<dbReference type="EMBL" id="JACGCI010000105">
    <property type="protein sequence ID" value="KAF6745496.1"/>
    <property type="molecule type" value="Genomic_DNA"/>
</dbReference>
<dbReference type="Pfam" id="PF00646">
    <property type="entry name" value="F-box"/>
    <property type="match status" value="1"/>
</dbReference>